<dbReference type="GO" id="GO:0006629">
    <property type="term" value="P:lipid metabolic process"/>
    <property type="evidence" value="ECO:0007669"/>
    <property type="project" value="InterPro"/>
</dbReference>
<dbReference type="GO" id="GO:0008081">
    <property type="term" value="F:phosphoric diester hydrolase activity"/>
    <property type="evidence" value="ECO:0007669"/>
    <property type="project" value="InterPro"/>
</dbReference>
<dbReference type="EMBL" id="QQTP01000008">
    <property type="protein sequence ID" value="RDJ23787.1"/>
    <property type="molecule type" value="Genomic_DNA"/>
</dbReference>
<dbReference type="PANTHER" id="PTHR46211">
    <property type="entry name" value="GLYCEROPHOSPHORYL DIESTER PHOSPHODIESTERASE"/>
    <property type="match status" value="1"/>
</dbReference>
<dbReference type="PRINTS" id="PR00313">
    <property type="entry name" value="CABNDNGRPT"/>
</dbReference>
<dbReference type="Gene3D" id="2.60.40.2810">
    <property type="match status" value="1"/>
</dbReference>
<accession>A0A370L4P3</accession>
<reference evidence="4" key="1">
    <citation type="submission" date="2018-07" db="EMBL/GenBank/DDBJ databases">
        <authorList>
            <person name="Safronova V.I."/>
            <person name="Chirak E.R."/>
            <person name="Sazanova A.L."/>
        </authorList>
    </citation>
    <scope>NUCLEOTIDE SEQUENCE [LARGE SCALE GENOMIC DNA]</scope>
    <source>
        <strain evidence="4">RCAM04685</strain>
    </source>
</reference>
<feature type="region of interest" description="Disordered" evidence="1">
    <location>
        <begin position="1081"/>
        <end position="1104"/>
    </location>
</feature>
<evidence type="ECO:0000313" key="3">
    <source>
        <dbReference type="EMBL" id="RDJ23787.1"/>
    </source>
</evidence>
<feature type="non-terminal residue" evidence="3">
    <location>
        <position position="1104"/>
    </location>
</feature>
<dbReference type="InterPro" id="IPR008979">
    <property type="entry name" value="Galactose-bd-like_sf"/>
</dbReference>
<dbReference type="Gene3D" id="2.150.10.10">
    <property type="entry name" value="Serralysin-like metalloprotease, C-terminal"/>
    <property type="match status" value="2"/>
</dbReference>
<dbReference type="Gene3D" id="2.60.120.260">
    <property type="entry name" value="Galactose-binding domain-like"/>
    <property type="match status" value="3"/>
</dbReference>
<evidence type="ECO:0000259" key="2">
    <source>
        <dbReference type="PROSITE" id="PS51704"/>
    </source>
</evidence>
<dbReference type="InterPro" id="IPR018511">
    <property type="entry name" value="Hemolysin-typ_Ca-bd_CS"/>
</dbReference>
<dbReference type="SUPFAM" id="SSF49785">
    <property type="entry name" value="Galactose-binding domain-like"/>
    <property type="match status" value="1"/>
</dbReference>
<dbReference type="InterPro" id="IPR017946">
    <property type="entry name" value="PLC-like_Pdiesterase_TIM-brl"/>
</dbReference>
<name>A0A370L4P3_9HYPH</name>
<keyword evidence="4" id="KW-1185">Reference proteome</keyword>
<gene>
    <name evidence="3" type="ORF">DWE98_16755</name>
</gene>
<dbReference type="InterPro" id="IPR011049">
    <property type="entry name" value="Serralysin-like_metalloprot_C"/>
</dbReference>
<dbReference type="Pfam" id="PF03009">
    <property type="entry name" value="GDPD"/>
    <property type="match status" value="1"/>
</dbReference>
<dbReference type="PROSITE" id="PS51704">
    <property type="entry name" value="GP_PDE"/>
    <property type="match status" value="1"/>
</dbReference>
<protein>
    <recommendedName>
        <fullName evidence="2">GP-PDE domain-containing protein</fullName>
    </recommendedName>
</protein>
<comment type="caution">
    <text evidence="3">The sequence shown here is derived from an EMBL/GenBank/DDBJ whole genome shotgun (WGS) entry which is preliminary data.</text>
</comment>
<dbReference type="SUPFAM" id="SSF51695">
    <property type="entry name" value="PLC-like phosphodiesterases"/>
    <property type="match status" value="1"/>
</dbReference>
<feature type="domain" description="GP-PDE" evidence="2">
    <location>
        <begin position="4"/>
        <end position="227"/>
    </location>
</feature>
<dbReference type="Gene3D" id="3.20.20.190">
    <property type="entry name" value="Phosphatidylinositol (PI) phosphodiesterase"/>
    <property type="match status" value="2"/>
</dbReference>
<dbReference type="SUPFAM" id="SSF51120">
    <property type="entry name" value="beta-Roll"/>
    <property type="match status" value="2"/>
</dbReference>
<dbReference type="RefSeq" id="WP_181832737.1">
    <property type="nucleotide sequence ID" value="NZ_QQTO01000035.1"/>
</dbReference>
<dbReference type="GO" id="GO:0005509">
    <property type="term" value="F:calcium ion binding"/>
    <property type="evidence" value="ECO:0007669"/>
    <property type="project" value="InterPro"/>
</dbReference>
<evidence type="ECO:0000256" key="1">
    <source>
        <dbReference type="SAM" id="MobiDB-lite"/>
    </source>
</evidence>
<dbReference type="PROSITE" id="PS00330">
    <property type="entry name" value="HEMOLYSIN_CALCIUM"/>
    <property type="match status" value="4"/>
</dbReference>
<dbReference type="InterPro" id="IPR001343">
    <property type="entry name" value="Hemolysn_Ca-bd"/>
</dbReference>
<dbReference type="AlphaFoldDB" id="A0A370L4P3"/>
<organism evidence="3 4">
    <name type="scientific">Bosea caraganae</name>
    <dbReference type="NCBI Taxonomy" id="2763117"/>
    <lineage>
        <taxon>Bacteria</taxon>
        <taxon>Pseudomonadati</taxon>
        <taxon>Pseudomonadota</taxon>
        <taxon>Alphaproteobacteria</taxon>
        <taxon>Hyphomicrobiales</taxon>
        <taxon>Boseaceae</taxon>
        <taxon>Bosea</taxon>
    </lineage>
</organism>
<dbReference type="Pfam" id="PF17963">
    <property type="entry name" value="Big_9"/>
    <property type="match status" value="1"/>
</dbReference>
<sequence>MTDVKLLAHRGSNPYPDHSMAAYEAAINWGADFIEPDLYLTKDGVLVCSHDDHSFASKTYAEALAENPDLVRFDQVIDLVNQRSAETGRQIGITLETKSTNYATSEAVIKMLVEKGFTDPSRVYINSFESSNLRSLHDTIMPQYGVDFSLLYLTSGSYNLADIATYADGIAPSTGIVTKALVDQAHALGLEVHTWTINGAQSDVQNLVNLGVDAIYVDSMNVARPAAEQIDGVKVAYGSEAANVISANAGNDLVYAMQGDDVVRAKGGDDTVYGDAGNDALFGGAGNDHLVGGGGTDFLQGDEGSDLLDGGVGNDVILASGDKVLFRAGAGIDLVSLDNTSTISFDDIASGDVTIVQDGANLIIRSGDDVLVIRNGGNAAGLPASITFSDGVTWTGAELAGHATAGTDAAVAAALPALEQVLATAPDLATEPPLPPVAIGTDLIVNGGFEDVTGMDVAGNGWGWLNAGGALPGWTDRAGNRVEIHKDIQNGVGPKEGTKYFDLDGDGHNVTLVQQIARAEEGATYRLTFSIADADGTTADDGVRVLWNGQVVYEGIPNSAWNTFSFNLVGGSGNGLNELIFQGTEADQNWYGAALDDVHFVKIADAGVPVPDNVAPEAVAGAATGDQGTVFTGRLAATDANGDVLAYSLGDGPAHGSVVINADGTYRYTPASGFAGTDSFTFLVNDGHGGVDEAAMSLTIKAVPVNLIVNGGFEDLTGANDAASWGYRNTNPGGVIPGWTNIADTRAEVHKDTIGGVSAAEGTYWFDMEGANKNAKLVQSVAGVEQGATYQLKFSIADTDTAQANDTVKVYWGGQLIYTGIPKGKWQEITLDVIGGTGDGSNKLTFESTTPSSNGAGVALDAVSMVKIDKNPNLIVNGSFEDLTGANNGNWNPDWGYRNDSGIIPGWKQTNTAAGGRAEVHFDTLNGVSALDGKAWFDMDGNKNNARLVQTVAGVEAGKTYELKFSIADIDAATNDDGIRVSWGGEVIFEGIPPAAWEAHAFHVVGGAGDGKNELIFEGTETNKNGYGVALDDISLRKIAGPTEFDDLLTGTAGADVISGLGGDDVLSGLAGNDTLDGGADDDTLLGGEGNDALAGGSGDDDLD</sequence>
<evidence type="ECO:0000313" key="4">
    <source>
        <dbReference type="Proteomes" id="UP000255207"/>
    </source>
</evidence>
<proteinExistence type="predicted"/>
<dbReference type="PANTHER" id="PTHR46211:SF14">
    <property type="entry name" value="GLYCEROPHOSPHODIESTER PHOSPHODIESTERASE"/>
    <property type="match status" value="1"/>
</dbReference>
<dbReference type="Proteomes" id="UP000255207">
    <property type="component" value="Unassembled WGS sequence"/>
</dbReference>
<dbReference type="Pfam" id="PF00353">
    <property type="entry name" value="HemolysinCabind"/>
    <property type="match status" value="3"/>
</dbReference>
<dbReference type="InterPro" id="IPR030395">
    <property type="entry name" value="GP_PDE_dom"/>
</dbReference>